<evidence type="ECO:0000256" key="2">
    <source>
        <dbReference type="ARBA" id="ARBA00022898"/>
    </source>
</evidence>
<dbReference type="EC" id="4.4.1.2" evidence="3"/>
<dbReference type="PANTHER" id="PTHR11808">
    <property type="entry name" value="TRANS-SULFURATION ENZYME FAMILY MEMBER"/>
    <property type="match status" value="1"/>
</dbReference>
<dbReference type="Gene3D" id="3.40.640.10">
    <property type="entry name" value="Type I PLP-dependent aspartate aminotransferase-like (Major domain)"/>
    <property type="match status" value="1"/>
</dbReference>
<dbReference type="Gene3D" id="3.90.1150.10">
    <property type="entry name" value="Aspartate Aminotransferase, domain 1"/>
    <property type="match status" value="1"/>
</dbReference>
<dbReference type="AlphaFoldDB" id="A0A7Z2ZNW7"/>
<evidence type="ECO:0000256" key="7">
    <source>
        <dbReference type="PIRSR" id="PIRSR001434-2"/>
    </source>
</evidence>
<accession>A0A7Z2ZNW7</accession>
<dbReference type="CDD" id="cd00614">
    <property type="entry name" value="CGS_like"/>
    <property type="match status" value="1"/>
</dbReference>
<reference evidence="10 11" key="1">
    <citation type="submission" date="2020-04" db="EMBL/GenBank/DDBJ databases">
        <title>Genome sequencing of novel species.</title>
        <authorList>
            <person name="Heo J."/>
            <person name="Kim S.-J."/>
            <person name="Kim J.-S."/>
            <person name="Hong S.-B."/>
            <person name="Kwon S.-W."/>
        </authorList>
    </citation>
    <scope>NUCLEOTIDE SEQUENCE [LARGE SCALE GENOMIC DNA]</scope>
    <source>
        <strain evidence="10 11">MFER-1</strain>
    </source>
</reference>
<evidence type="ECO:0000256" key="5">
    <source>
        <dbReference type="ARBA" id="ARBA00048780"/>
    </source>
</evidence>
<comment type="similarity">
    <text evidence="8">Belongs to the trans-sulfuration enzymes family.</text>
</comment>
<feature type="region of interest" description="Disordered" evidence="9">
    <location>
        <begin position="1"/>
        <end position="31"/>
    </location>
</feature>
<keyword evidence="2 7" id="KW-0663">Pyridoxal phosphate</keyword>
<dbReference type="InterPro" id="IPR015422">
    <property type="entry name" value="PyrdxlP-dep_Trfase_small"/>
</dbReference>
<dbReference type="EMBL" id="CP051680">
    <property type="protein sequence ID" value="QJD86871.1"/>
    <property type="molecule type" value="Genomic_DNA"/>
</dbReference>
<dbReference type="PANTHER" id="PTHR11808:SF80">
    <property type="entry name" value="CYSTATHIONINE GAMMA-LYASE"/>
    <property type="match status" value="1"/>
</dbReference>
<dbReference type="GO" id="GO:0019346">
    <property type="term" value="P:transsulfuration"/>
    <property type="evidence" value="ECO:0007669"/>
    <property type="project" value="InterPro"/>
</dbReference>
<comment type="cofactor">
    <cofactor evidence="1 8">
        <name>pyridoxal 5'-phosphate</name>
        <dbReference type="ChEBI" id="CHEBI:597326"/>
    </cofactor>
</comment>
<dbReference type="GO" id="GO:0008483">
    <property type="term" value="F:transaminase activity"/>
    <property type="evidence" value="ECO:0007669"/>
    <property type="project" value="UniProtKB-KW"/>
</dbReference>
<dbReference type="FunFam" id="3.40.640.10:FF:000046">
    <property type="entry name" value="Cystathionine gamma-lyase"/>
    <property type="match status" value="1"/>
</dbReference>
<dbReference type="GO" id="GO:0047982">
    <property type="term" value="F:homocysteine desulfhydrase activity"/>
    <property type="evidence" value="ECO:0007669"/>
    <property type="project" value="UniProtKB-EC"/>
</dbReference>
<dbReference type="GO" id="GO:0005737">
    <property type="term" value="C:cytoplasm"/>
    <property type="evidence" value="ECO:0007669"/>
    <property type="project" value="TreeGrafter"/>
</dbReference>
<evidence type="ECO:0000313" key="11">
    <source>
        <dbReference type="Proteomes" id="UP000502248"/>
    </source>
</evidence>
<protein>
    <recommendedName>
        <fullName evidence="3">homocysteine desulfhydrase</fullName>
        <ecNumber evidence="3">4.4.1.2</ecNumber>
    </recommendedName>
    <alternativeName>
        <fullName evidence="4">Homocysteine desulfhydrase</fullName>
    </alternativeName>
</protein>
<organism evidence="10 11">
    <name type="scientific">Cohnella herbarum</name>
    <dbReference type="NCBI Taxonomy" id="2728023"/>
    <lineage>
        <taxon>Bacteria</taxon>
        <taxon>Bacillati</taxon>
        <taxon>Bacillota</taxon>
        <taxon>Bacilli</taxon>
        <taxon>Bacillales</taxon>
        <taxon>Paenibacillaceae</taxon>
        <taxon>Cohnella</taxon>
    </lineage>
</organism>
<evidence type="ECO:0000256" key="4">
    <source>
        <dbReference type="ARBA" id="ARBA00047199"/>
    </source>
</evidence>
<comment type="catalytic activity">
    <reaction evidence="6">
        <text>L-methionine + H2O = methanethiol + 2-oxobutanoate + NH4(+)</text>
        <dbReference type="Rhea" id="RHEA:23800"/>
        <dbReference type="ChEBI" id="CHEBI:15377"/>
        <dbReference type="ChEBI" id="CHEBI:16007"/>
        <dbReference type="ChEBI" id="CHEBI:16763"/>
        <dbReference type="ChEBI" id="CHEBI:28938"/>
        <dbReference type="ChEBI" id="CHEBI:57844"/>
        <dbReference type="EC" id="4.4.1.11"/>
    </reaction>
    <physiologicalReaction direction="left-to-right" evidence="6">
        <dbReference type="Rhea" id="RHEA:23801"/>
    </physiologicalReaction>
</comment>
<sequence length="418" mass="46694">MEPLKVDHVFEKEKETEDGEDKMSKRLDRDTKDSGMQTMLTHYGDETFLGAVVPPVFMNTLFAFDTYEDFQKSQWEEEAFYYSRVSNPTQIIAEKKLAALEKGEAARLFASGMAAISSTLLHVLRQGDHVVCGYPIYNGTYQMLQNYLGKFGITADFVDFRKLDLVREAIKPNTKMIYCEGLSTFFMDVFDIPAVVQMAKEHGLITVMDNTCATPATLRPIEWGIDVVIHSASKYLCGHSDVTAGVVISSKKFIDGISQAEGVLIGGTLAPLEAWLLTRGLKTFGIRMKQHAESARRLAAMLNSHPQVMRVNLPLLEKHEQFELASRQFSDITGLFSFELHGGAAAVARMMNKLQLFQIGVSWGGFESLVYSPGLGIPPDQQSRTEHETRLERTIRISVGLEDVNDLAEDLFSALNDL</sequence>
<keyword evidence="10" id="KW-0808">Transferase</keyword>
<evidence type="ECO:0000313" key="10">
    <source>
        <dbReference type="EMBL" id="QJD86871.1"/>
    </source>
</evidence>
<proteinExistence type="inferred from homology"/>
<dbReference type="InterPro" id="IPR000277">
    <property type="entry name" value="Cys/Met-Metab_PyrdxlP-dep_enz"/>
</dbReference>
<dbReference type="Proteomes" id="UP000502248">
    <property type="component" value="Chromosome"/>
</dbReference>
<evidence type="ECO:0000256" key="9">
    <source>
        <dbReference type="SAM" id="MobiDB-lite"/>
    </source>
</evidence>
<dbReference type="GO" id="GO:0030170">
    <property type="term" value="F:pyridoxal phosphate binding"/>
    <property type="evidence" value="ECO:0007669"/>
    <property type="project" value="InterPro"/>
</dbReference>
<dbReference type="GO" id="GO:0018826">
    <property type="term" value="F:methionine gamma-lyase activity"/>
    <property type="evidence" value="ECO:0007669"/>
    <property type="project" value="UniProtKB-EC"/>
</dbReference>
<keyword evidence="11" id="KW-1185">Reference proteome</keyword>
<evidence type="ECO:0000256" key="6">
    <source>
        <dbReference type="ARBA" id="ARBA00052699"/>
    </source>
</evidence>
<evidence type="ECO:0000256" key="3">
    <source>
        <dbReference type="ARBA" id="ARBA00047175"/>
    </source>
</evidence>
<keyword evidence="10" id="KW-0032">Aminotransferase</keyword>
<dbReference type="RefSeq" id="WP_169283117.1">
    <property type="nucleotide sequence ID" value="NZ_CP051680.1"/>
</dbReference>
<dbReference type="InterPro" id="IPR015421">
    <property type="entry name" value="PyrdxlP-dep_Trfase_major"/>
</dbReference>
<comment type="catalytic activity">
    <reaction evidence="5">
        <text>L-homocysteine + H2O = 2-oxobutanoate + hydrogen sulfide + NH4(+) + H(+)</text>
        <dbReference type="Rhea" id="RHEA:14501"/>
        <dbReference type="ChEBI" id="CHEBI:15377"/>
        <dbReference type="ChEBI" id="CHEBI:15378"/>
        <dbReference type="ChEBI" id="CHEBI:16763"/>
        <dbReference type="ChEBI" id="CHEBI:28938"/>
        <dbReference type="ChEBI" id="CHEBI:29919"/>
        <dbReference type="ChEBI" id="CHEBI:58199"/>
        <dbReference type="EC" id="4.4.1.2"/>
    </reaction>
    <physiologicalReaction direction="left-to-right" evidence="5">
        <dbReference type="Rhea" id="RHEA:14502"/>
    </physiologicalReaction>
</comment>
<feature type="modified residue" description="N6-(pyridoxal phosphate)lysine" evidence="7">
    <location>
        <position position="234"/>
    </location>
</feature>
<dbReference type="SUPFAM" id="SSF53383">
    <property type="entry name" value="PLP-dependent transferases"/>
    <property type="match status" value="1"/>
</dbReference>
<evidence type="ECO:0000256" key="1">
    <source>
        <dbReference type="ARBA" id="ARBA00001933"/>
    </source>
</evidence>
<dbReference type="Pfam" id="PF01053">
    <property type="entry name" value="Cys_Met_Meta_PP"/>
    <property type="match status" value="1"/>
</dbReference>
<evidence type="ECO:0000256" key="8">
    <source>
        <dbReference type="RuleBase" id="RU362118"/>
    </source>
</evidence>
<name>A0A7Z2ZNW7_9BACL</name>
<dbReference type="InterPro" id="IPR015424">
    <property type="entry name" value="PyrdxlP-dep_Trfase"/>
</dbReference>
<gene>
    <name evidence="10" type="ORF">HH215_29315</name>
</gene>
<dbReference type="KEGG" id="cheb:HH215_29315"/>
<dbReference type="PIRSF" id="PIRSF001434">
    <property type="entry name" value="CGS"/>
    <property type="match status" value="1"/>
</dbReference>